<dbReference type="EMBL" id="AE017245">
    <property type="protein sequence ID" value="AAZ43964.1"/>
    <property type="molecule type" value="Genomic_DNA"/>
</dbReference>
<evidence type="ECO:0000256" key="1">
    <source>
        <dbReference type="SAM" id="SignalP"/>
    </source>
</evidence>
<gene>
    <name evidence="2" type="ordered locus">MS53_0556</name>
</gene>
<proteinExistence type="predicted"/>
<evidence type="ECO:0000313" key="3">
    <source>
        <dbReference type="Proteomes" id="UP000000549"/>
    </source>
</evidence>
<protein>
    <submittedName>
        <fullName evidence="2">Uncharacterized protein</fullName>
    </submittedName>
</protein>
<accession>Q4A5K7</accession>
<reference evidence="2 3" key="1">
    <citation type="journal article" date="2005" name="J. Bacteriol.">
        <title>Swine and poultry pathogens: the complete genome sequences of two strains of Mycoplasma hyopneumoniae and a strain of Mycoplasma synoviae.</title>
        <authorList>
            <person name="Vasconcelos A.T."/>
            <person name="Ferreira H.B."/>
            <person name="Bizarro C.V."/>
            <person name="Bonatto S.L."/>
            <person name="Carvalho M.O."/>
            <person name="Pinto P.M."/>
            <person name="Almeida D.F."/>
            <person name="Almeida L.G."/>
            <person name="Almeida R."/>
            <person name="Alves-Filho L."/>
            <person name="Assuncao E.N."/>
            <person name="Azevedo V.A."/>
            <person name="Bogo M.R."/>
            <person name="Brigido M.M."/>
            <person name="Brocchi M."/>
            <person name="Burity H.A."/>
            <person name="Camargo A.A."/>
            <person name="Camargo S.S."/>
            <person name="Carepo M.S."/>
            <person name="Carraro D.M."/>
            <person name="de Mattos Cascardo J.C."/>
            <person name="Castro L.A."/>
            <person name="Cavalcanti G."/>
            <person name="Chemale G."/>
            <person name="Collevatti R.G."/>
            <person name="Cunha C.W."/>
            <person name="Dallagiovanna B."/>
            <person name="Dambros B.P."/>
            <person name="Dellagostin O.A."/>
            <person name="Falcao C."/>
            <person name="Fantinatti-Garboggini F."/>
            <person name="Felipe M.S."/>
            <person name="Fiorentin L."/>
            <person name="Franco G.R."/>
            <person name="Freitas N.S."/>
            <person name="Frias D."/>
            <person name="Grangeiro T.B."/>
            <person name="Grisard E.C."/>
            <person name="Guimaraes C.T."/>
            <person name="Hungria M."/>
            <person name="Jardim S.N."/>
            <person name="Krieger M.A."/>
            <person name="Laurino J.P."/>
            <person name="Lima L.F."/>
            <person name="Lopes M.I."/>
            <person name="Loreto E.L."/>
            <person name="Madeira H.M."/>
            <person name="Manfio G.P."/>
            <person name="Maranhao A.Q."/>
            <person name="Martinkovics C.T."/>
            <person name="Medeiros S.R."/>
            <person name="Moreira M.A."/>
            <person name="Neiva M."/>
            <person name="Ramalho-Neto C.E."/>
            <person name="Nicolas M.F."/>
            <person name="Oliveira S.C."/>
            <person name="Paixao R.F."/>
            <person name="Pedrosa F.O."/>
            <person name="Pena S.D."/>
            <person name="Pereira M."/>
            <person name="Pereira-Ferrari L."/>
            <person name="Piffer I."/>
            <person name="Pinto L.S."/>
            <person name="Potrich D.P."/>
            <person name="Salim A.C."/>
            <person name="Santos F.R."/>
            <person name="Schmitt R."/>
            <person name="Schneider M.P."/>
            <person name="Schrank A."/>
            <person name="Schrank I.S."/>
            <person name="Schuck A.F."/>
            <person name="Seuanez H.N."/>
            <person name="Silva D.W."/>
            <person name="Silva R."/>
            <person name="Silva S.C."/>
            <person name="Soares C.M."/>
            <person name="Souza K.R."/>
            <person name="Souza R.C."/>
            <person name="Staats C.C."/>
            <person name="Steffens M.B."/>
            <person name="Teixeira S.M."/>
            <person name="Urmenyi T.P."/>
            <person name="Vainstein M.H."/>
            <person name="Zuccherato L.W."/>
            <person name="Simpson A.J."/>
            <person name="Zaha A."/>
        </authorList>
    </citation>
    <scope>NUCLEOTIDE SEQUENCE [LARGE SCALE GENOMIC DNA]</scope>
    <source>
        <strain evidence="2 3">53</strain>
    </source>
</reference>
<feature type="signal peptide" evidence="1">
    <location>
        <begin position="1"/>
        <end position="23"/>
    </location>
</feature>
<dbReference type="Proteomes" id="UP000000549">
    <property type="component" value="Chromosome"/>
</dbReference>
<sequence>MKTKKLNLLKVVAFGVLPVASGAALVSATSSVNSINARSNNFWSSGEDFENRVGFTFKDDRWGVGSFNYTGGKNALIMMQNVLNTIV</sequence>
<evidence type="ECO:0000313" key="2">
    <source>
        <dbReference type="EMBL" id="AAZ43964.1"/>
    </source>
</evidence>
<dbReference type="KEGG" id="msy:MS53_0556"/>
<keyword evidence="3" id="KW-1185">Reference proteome</keyword>
<dbReference type="HOGENOM" id="CLU_2480055_0_0_14"/>
<name>Q4A5K7_MYCS5</name>
<feature type="chain" id="PRO_5004235188" evidence="1">
    <location>
        <begin position="24"/>
        <end position="87"/>
    </location>
</feature>
<keyword evidence="1" id="KW-0732">Signal</keyword>
<dbReference type="AlphaFoldDB" id="Q4A5K7"/>
<dbReference type="RefSeq" id="WP_011283693.1">
    <property type="nucleotide sequence ID" value="NC_007294.1"/>
</dbReference>
<organism evidence="2 3">
    <name type="scientific">Mycoplasmopsis synoviae (strain 53)</name>
    <name type="common">Mycoplasma synoviae</name>
    <dbReference type="NCBI Taxonomy" id="262723"/>
    <lineage>
        <taxon>Bacteria</taxon>
        <taxon>Bacillati</taxon>
        <taxon>Mycoplasmatota</taxon>
        <taxon>Mycoplasmoidales</taxon>
        <taxon>Metamycoplasmataceae</taxon>
        <taxon>Mycoplasmopsis</taxon>
    </lineage>
</organism>
<dbReference type="STRING" id="262723.MS53_0556"/>